<proteinExistence type="predicted"/>
<accession>A0A3M7S066</accession>
<name>A0A3M7S066_BRAPC</name>
<evidence type="ECO:0000313" key="1">
    <source>
        <dbReference type="EMBL" id="RNA29156.1"/>
    </source>
</evidence>
<protein>
    <submittedName>
        <fullName evidence="1">Uncharacterized protein</fullName>
    </submittedName>
</protein>
<dbReference type="AlphaFoldDB" id="A0A3M7S066"/>
<comment type="caution">
    <text evidence="1">The sequence shown here is derived from an EMBL/GenBank/DDBJ whole genome shotgun (WGS) entry which is preliminary data.</text>
</comment>
<evidence type="ECO:0000313" key="2">
    <source>
        <dbReference type="Proteomes" id="UP000276133"/>
    </source>
</evidence>
<feature type="non-terminal residue" evidence="1">
    <location>
        <position position="1"/>
    </location>
</feature>
<dbReference type="Proteomes" id="UP000276133">
    <property type="component" value="Unassembled WGS sequence"/>
</dbReference>
<dbReference type="EMBL" id="REGN01002271">
    <property type="protein sequence ID" value="RNA29156.1"/>
    <property type="molecule type" value="Genomic_DNA"/>
</dbReference>
<organism evidence="1 2">
    <name type="scientific">Brachionus plicatilis</name>
    <name type="common">Marine rotifer</name>
    <name type="synonym">Brachionus muelleri</name>
    <dbReference type="NCBI Taxonomy" id="10195"/>
    <lineage>
        <taxon>Eukaryota</taxon>
        <taxon>Metazoa</taxon>
        <taxon>Spiralia</taxon>
        <taxon>Gnathifera</taxon>
        <taxon>Rotifera</taxon>
        <taxon>Eurotatoria</taxon>
        <taxon>Monogononta</taxon>
        <taxon>Pseudotrocha</taxon>
        <taxon>Ploima</taxon>
        <taxon>Brachionidae</taxon>
        <taxon>Brachionus</taxon>
    </lineage>
</organism>
<gene>
    <name evidence="1" type="ORF">BpHYR1_040965</name>
</gene>
<reference evidence="1 2" key="1">
    <citation type="journal article" date="2018" name="Sci. Rep.">
        <title>Genomic signatures of local adaptation to the degree of environmental predictability in rotifers.</title>
        <authorList>
            <person name="Franch-Gras L."/>
            <person name="Hahn C."/>
            <person name="Garcia-Roger E.M."/>
            <person name="Carmona M.J."/>
            <person name="Serra M."/>
            <person name="Gomez A."/>
        </authorList>
    </citation>
    <scope>NUCLEOTIDE SEQUENCE [LARGE SCALE GENOMIC DNA]</scope>
    <source>
        <strain evidence="1">HYR1</strain>
    </source>
</reference>
<sequence length="62" mass="7143">DCGMFISCRNTGLWQRLDRRGMLESGKTLLDKEFDVAQLVVVDEVDEEDRFEVLDMDDDDSA</sequence>
<keyword evidence="2" id="KW-1185">Reference proteome</keyword>